<feature type="compositionally biased region" description="Polar residues" evidence="2">
    <location>
        <begin position="66"/>
        <end position="75"/>
    </location>
</feature>
<dbReference type="RefSeq" id="XP_026637023.1">
    <property type="nucleotide sequence ID" value="XM_026781222.1"/>
</dbReference>
<feature type="compositionally biased region" description="Basic and acidic residues" evidence="2">
    <location>
        <begin position="711"/>
        <end position="725"/>
    </location>
</feature>
<feature type="compositionally biased region" description="Low complexity" evidence="2">
    <location>
        <begin position="726"/>
        <end position="742"/>
    </location>
</feature>
<feature type="coiled-coil region" evidence="1">
    <location>
        <begin position="773"/>
        <end position="807"/>
    </location>
</feature>
<feature type="region of interest" description="Disordered" evidence="2">
    <location>
        <begin position="1"/>
        <end position="75"/>
    </location>
</feature>
<dbReference type="GeneID" id="101985325"/>
<keyword evidence="3" id="KW-1185">Reference proteome</keyword>
<feature type="coiled-coil region" evidence="1">
    <location>
        <begin position="210"/>
        <end position="592"/>
    </location>
</feature>
<dbReference type="RefSeq" id="XP_026637024.1">
    <property type="nucleotide sequence ID" value="XM_026781223.1"/>
</dbReference>
<dbReference type="RefSeq" id="XP_026637022.1">
    <property type="nucleotide sequence ID" value="XM_026781221.1"/>
</dbReference>
<proteinExistence type="predicted"/>
<name>A0ABM1U4W2_MICOH</name>
<dbReference type="PANTHER" id="PTHR18911:SF5">
    <property type="entry name" value="COILED-COIL DOMAIN-CONTAINING PROTEIN 186"/>
    <property type="match status" value="1"/>
</dbReference>
<evidence type="ECO:0000313" key="6">
    <source>
        <dbReference type="RefSeq" id="XP_026637024.1"/>
    </source>
</evidence>
<dbReference type="RefSeq" id="XP_026637025.1">
    <property type="nucleotide sequence ID" value="XM_026781224.1"/>
</dbReference>
<organism evidence="3 6">
    <name type="scientific">Microtus ochrogaster</name>
    <name type="common">Prairie vole</name>
    <dbReference type="NCBI Taxonomy" id="79684"/>
    <lineage>
        <taxon>Eukaryota</taxon>
        <taxon>Metazoa</taxon>
        <taxon>Chordata</taxon>
        <taxon>Craniata</taxon>
        <taxon>Vertebrata</taxon>
        <taxon>Euteleostomi</taxon>
        <taxon>Mammalia</taxon>
        <taxon>Eutheria</taxon>
        <taxon>Euarchontoglires</taxon>
        <taxon>Glires</taxon>
        <taxon>Rodentia</taxon>
        <taxon>Myomorpha</taxon>
        <taxon>Muroidea</taxon>
        <taxon>Cricetidae</taxon>
        <taxon>Arvicolinae</taxon>
        <taxon>Microtus</taxon>
    </lineage>
</organism>
<reference evidence="4 5" key="1">
    <citation type="submission" date="2025-05" db="UniProtKB">
        <authorList>
            <consortium name="RefSeq"/>
        </authorList>
    </citation>
    <scope>IDENTIFICATION</scope>
</reference>
<protein>
    <submittedName>
        <fullName evidence="4 5">Coiled-coil domain-containing protein 186 isoform X1</fullName>
    </submittedName>
</protein>
<dbReference type="Proteomes" id="UP000694915">
    <property type="component" value="Chromosome 8"/>
</dbReference>
<evidence type="ECO:0000256" key="1">
    <source>
        <dbReference type="SAM" id="Coils"/>
    </source>
</evidence>
<keyword evidence="1" id="KW-0175">Coiled coil</keyword>
<evidence type="ECO:0000313" key="3">
    <source>
        <dbReference type="Proteomes" id="UP000694915"/>
    </source>
</evidence>
<evidence type="ECO:0000313" key="7">
    <source>
        <dbReference type="RefSeq" id="XP_026637025.1"/>
    </source>
</evidence>
<feature type="region of interest" description="Disordered" evidence="2">
    <location>
        <begin position="695"/>
        <end position="758"/>
    </location>
</feature>
<dbReference type="Gene3D" id="1.20.5.1160">
    <property type="entry name" value="Vasodilator-stimulated phosphoprotein"/>
    <property type="match status" value="1"/>
</dbReference>
<evidence type="ECO:0000256" key="2">
    <source>
        <dbReference type="SAM" id="MobiDB-lite"/>
    </source>
</evidence>
<evidence type="ECO:0000313" key="5">
    <source>
        <dbReference type="RefSeq" id="XP_026637023.1"/>
    </source>
</evidence>
<feature type="compositionally biased region" description="Polar residues" evidence="2">
    <location>
        <begin position="1"/>
        <end position="28"/>
    </location>
</feature>
<sequence length="923" mass="105560">MQSELVPVSTSETAPMASLSSNAKTGTTPEIEEDSCSPFPGDESNKLETESELLPLNSDKILYQPNEHSSQTEQENCIPDCGAGENCGKTDACPENSEQVDDFPAGDFAKQMSKTSDPEQTVTQILTELGSPEFTEASNPKTSSASLYDTDCTRKLISQIKTVPASDDLLGEIESELLSAEFTDEHQVPNGVNKGEHALAMFEKCVHSKYLQQELTIKELIKENKDHQELILNICSEKDNLREELKKRTETEKQHMNIIKQLELRIEELNKEIKASRDQLVAQDVTAKNTIQQIHKEMSQRMDQANKKCEEARQEKEAMVMKYVRGEKESLDLRKEKETLERKLRDANKELEKNTNKIKQLSQEKGRLQQLYESKEGETSRLIRETDKLKEEISSYVIKVKWAQNKLKAEMDSHKDTKDKLKETTTKLTQAKEEAEQIRQNCQDMIKTYQESEEIKSNELDAKLRVTKGELEKQMQEKSDQLEMHHAKIKELEDLKRTFKEGMDELRTLRTKAKCLEDERLRTEDELSKYREIINRQKAEIQNLLDKLKMTDRVQEELQSGKQEIEHLKEEMESLNSLINDLQKDIEGSRKRESELLLFTEKLTSKNAQLQSESCSLQSQVDSLSCSESQLKSQCEQMTQANANLESRLLREEELRKEEVQSLQAELSTAQMEVKSLSTQVGELKDDLVTQRRKHAANVKDLSKQLQQARKKLEQTENGSYDKEVSSMGSRSSSSGSLNARSSAEDRSPENTSSSVAVDNFPEVDKAMLIERIVRLQKAHARKNEKIEFMEDHIKQLVEEIRKKTKIIQSYILREESGTLSSEASDFNKVHLSRRGGIMASLYTSHPADSGLTLELSLEINRKLQAVLEDTLLKNITLKVFVFPIHFPLRKCGTMMPLHSWLAPAVYLPQDTMVPRDKVSVRH</sequence>
<evidence type="ECO:0000313" key="4">
    <source>
        <dbReference type="RefSeq" id="XP_026637022.1"/>
    </source>
</evidence>
<dbReference type="InterPro" id="IPR038830">
    <property type="entry name" value="CCDC186"/>
</dbReference>
<gene>
    <name evidence="4 5 6 7" type="primary">Ccdc186</name>
</gene>
<dbReference type="PANTHER" id="PTHR18911">
    <property type="entry name" value="CTCL TUMOR ANTIGEN HD-CL-01"/>
    <property type="match status" value="1"/>
</dbReference>
<accession>A0ABM1U4W2</accession>